<dbReference type="GO" id="GO:0097250">
    <property type="term" value="P:mitochondrial respirasome assembly"/>
    <property type="evidence" value="ECO:0007669"/>
    <property type="project" value="EnsemblFungi"/>
</dbReference>
<keyword evidence="8" id="KW-0560">Oxidoreductase</keyword>
<dbReference type="InterPro" id="IPR001349">
    <property type="entry name" value="Cyt_c_oxidase_su6a"/>
</dbReference>
<dbReference type="OrthoDB" id="5947505at2759"/>
<dbReference type="GO" id="GO:0030234">
    <property type="term" value="F:enzyme regulator activity"/>
    <property type="evidence" value="ECO:0007669"/>
    <property type="project" value="EnsemblFungi"/>
</dbReference>
<sequence>MSSQILRQTIRRYSSLPKYALEPAFKNVDVKAANAFKHELEASQHHAKDTSKFWIRITAFVAVPAVALTAINTYFVEKEHAEHREHLEHISDEDWPKNYEYMNIRSKPFFWGDGDKTLFWNPIVNRHIRHE</sequence>
<keyword evidence="7 13" id="KW-1133">Transmembrane helix</keyword>
<evidence type="ECO:0000256" key="4">
    <source>
        <dbReference type="ARBA" id="ARBA00022692"/>
    </source>
</evidence>
<dbReference type="EMBL" id="BDGX01000030">
    <property type="protein sequence ID" value="GAV51392.1"/>
    <property type="molecule type" value="Genomic_DNA"/>
</dbReference>
<keyword evidence="10 12" id="KW-0472">Membrane</keyword>
<accession>A0A1Q3A6R3</accession>
<evidence type="ECO:0000256" key="2">
    <source>
        <dbReference type="ARBA" id="ARBA00004673"/>
    </source>
</evidence>
<dbReference type="FunFam" id="4.10.95.10:FF:000001">
    <property type="entry name" value="Cytochrome c oxidase subunit 6A, mitochondrial"/>
    <property type="match status" value="1"/>
</dbReference>
<evidence type="ECO:0000256" key="10">
    <source>
        <dbReference type="ARBA" id="ARBA00023136"/>
    </source>
</evidence>
<comment type="caution">
    <text evidence="14">The sequence shown here is derived from an EMBL/GenBank/DDBJ whole genome shotgun (WGS) entry which is preliminary data.</text>
</comment>
<evidence type="ECO:0000256" key="9">
    <source>
        <dbReference type="ARBA" id="ARBA00023128"/>
    </source>
</evidence>
<dbReference type="PIRSF" id="PIRSF000277">
    <property type="entry name" value="COX6A1"/>
    <property type="match status" value="1"/>
</dbReference>
<protein>
    <recommendedName>
        <fullName evidence="12">Cytochrome c oxidase subunit</fullName>
    </recommendedName>
    <alternativeName>
        <fullName evidence="12">Cytochrome c oxidase polypeptide VIa</fullName>
    </alternativeName>
</protein>
<dbReference type="AlphaFoldDB" id="A0A1Q3A6R3"/>
<evidence type="ECO:0000256" key="1">
    <source>
        <dbReference type="ARBA" id="ARBA00004434"/>
    </source>
</evidence>
<dbReference type="PANTHER" id="PTHR11504:SF0">
    <property type="entry name" value="CYTOCHROME C OXIDASE SUBUNIT"/>
    <property type="match status" value="1"/>
</dbReference>
<dbReference type="OMA" id="KLPWMVD"/>
<dbReference type="GO" id="GO:0045277">
    <property type="term" value="C:respiratory chain complex IV"/>
    <property type="evidence" value="ECO:0007669"/>
    <property type="project" value="EnsemblFungi"/>
</dbReference>
<dbReference type="eggNOG" id="KOG3469">
    <property type="taxonomic scope" value="Eukaryota"/>
</dbReference>
<evidence type="ECO:0000313" key="15">
    <source>
        <dbReference type="Proteomes" id="UP000187013"/>
    </source>
</evidence>
<comment type="subcellular location">
    <subcellularLocation>
        <location evidence="1">Mitochondrion inner membrane</location>
        <topology evidence="1">Single-pass membrane protein</topology>
    </subcellularLocation>
</comment>
<dbReference type="UniPathway" id="UPA00705"/>
<evidence type="ECO:0000256" key="3">
    <source>
        <dbReference type="ARBA" id="ARBA00005553"/>
    </source>
</evidence>
<keyword evidence="9 12" id="KW-0496">Mitochondrion</keyword>
<feature type="transmembrane region" description="Helical" evidence="13">
    <location>
        <begin position="53"/>
        <end position="76"/>
    </location>
</feature>
<dbReference type="GO" id="GO:0006123">
    <property type="term" value="P:mitochondrial electron transport, cytochrome c to oxygen"/>
    <property type="evidence" value="ECO:0007669"/>
    <property type="project" value="TreeGrafter"/>
</dbReference>
<reference evidence="14 15" key="1">
    <citation type="submission" date="2016-08" db="EMBL/GenBank/DDBJ databases">
        <title>Draft genome sequence of allopolyploid Zygosaccharomyces rouxii.</title>
        <authorList>
            <person name="Watanabe J."/>
            <person name="Uehara K."/>
            <person name="Mogi Y."/>
            <person name="Tsukioka Y."/>
        </authorList>
    </citation>
    <scope>NUCLEOTIDE SEQUENCE [LARGE SCALE GENOMIC DNA]</scope>
    <source>
        <strain evidence="14 15">NBRC 110957</strain>
    </source>
</reference>
<dbReference type="CDD" id="cd00925">
    <property type="entry name" value="Cyt_c_Oxidase_VIa"/>
    <property type="match status" value="1"/>
</dbReference>
<comment type="pathway">
    <text evidence="2">Energy metabolism; oxidative phosphorylation.</text>
</comment>
<evidence type="ECO:0000256" key="5">
    <source>
        <dbReference type="ARBA" id="ARBA00022792"/>
    </source>
</evidence>
<evidence type="ECO:0000256" key="13">
    <source>
        <dbReference type="SAM" id="Phobius"/>
    </source>
</evidence>
<evidence type="ECO:0000256" key="12">
    <source>
        <dbReference type="RuleBase" id="RU004397"/>
    </source>
</evidence>
<evidence type="ECO:0000256" key="7">
    <source>
        <dbReference type="ARBA" id="ARBA00022989"/>
    </source>
</evidence>
<keyword evidence="5 12" id="KW-0999">Mitochondrion inner membrane</keyword>
<keyword evidence="4 13" id="KW-0812">Transmembrane</keyword>
<dbReference type="GO" id="GO:0005743">
    <property type="term" value="C:mitochondrial inner membrane"/>
    <property type="evidence" value="ECO:0007669"/>
    <property type="project" value="UniProtKB-SubCell"/>
</dbReference>
<dbReference type="InterPro" id="IPR036418">
    <property type="entry name" value="Cyt_c_oxidase_su6a_sf"/>
</dbReference>
<evidence type="ECO:0000256" key="11">
    <source>
        <dbReference type="RuleBase" id="RU004396"/>
    </source>
</evidence>
<evidence type="ECO:0000256" key="6">
    <source>
        <dbReference type="ARBA" id="ARBA00022946"/>
    </source>
</evidence>
<dbReference type="PANTHER" id="PTHR11504">
    <property type="entry name" value="CYTOCHROME C OXIDASE POLYPEPTIDE VIA"/>
    <property type="match status" value="1"/>
</dbReference>
<dbReference type="Gene3D" id="4.10.95.10">
    <property type="entry name" value="Cytochrome c oxidase, subunit VIa"/>
    <property type="match status" value="1"/>
</dbReference>
<dbReference type="PROSITE" id="PS01329">
    <property type="entry name" value="COX6A"/>
    <property type="match status" value="1"/>
</dbReference>
<dbReference type="InterPro" id="IPR018507">
    <property type="entry name" value="Cyt_c_oxidase_su6a_CS"/>
</dbReference>
<comment type="similarity">
    <text evidence="3 11">Belongs to the cytochrome c oxidase subunit 6A family.</text>
</comment>
<evidence type="ECO:0000256" key="8">
    <source>
        <dbReference type="ARBA" id="ARBA00023002"/>
    </source>
</evidence>
<keyword evidence="6" id="KW-0809">Transit peptide</keyword>
<gene>
    <name evidence="14" type="ORF">ZYGR_0AD05750</name>
</gene>
<dbReference type="GO" id="GO:0016491">
    <property type="term" value="F:oxidoreductase activity"/>
    <property type="evidence" value="ECO:0007669"/>
    <property type="project" value="UniProtKB-KW"/>
</dbReference>
<dbReference type="SUPFAM" id="SSF81411">
    <property type="entry name" value="Mitochondrial cytochrome c oxidase subunit VIa"/>
    <property type="match status" value="1"/>
</dbReference>
<evidence type="ECO:0000313" key="14">
    <source>
        <dbReference type="EMBL" id="GAV51392.1"/>
    </source>
</evidence>
<dbReference type="Pfam" id="PF02046">
    <property type="entry name" value="COX6A"/>
    <property type="match status" value="1"/>
</dbReference>
<dbReference type="Proteomes" id="UP000187013">
    <property type="component" value="Unassembled WGS sequence"/>
</dbReference>
<proteinExistence type="inferred from homology"/>
<organism evidence="14 15">
    <name type="scientific">Zygosaccharomyces rouxii</name>
    <dbReference type="NCBI Taxonomy" id="4956"/>
    <lineage>
        <taxon>Eukaryota</taxon>
        <taxon>Fungi</taxon>
        <taxon>Dikarya</taxon>
        <taxon>Ascomycota</taxon>
        <taxon>Saccharomycotina</taxon>
        <taxon>Saccharomycetes</taxon>
        <taxon>Saccharomycetales</taxon>
        <taxon>Saccharomycetaceae</taxon>
        <taxon>Zygosaccharomyces</taxon>
    </lineage>
</organism>
<name>A0A1Q3A6R3_ZYGRO</name>
<dbReference type="GO" id="GO:0004129">
    <property type="term" value="F:cytochrome-c oxidase activity"/>
    <property type="evidence" value="ECO:0007669"/>
    <property type="project" value="EnsemblFungi"/>
</dbReference>